<proteinExistence type="predicted"/>
<protein>
    <recommendedName>
        <fullName evidence="4">Reverse transcriptase</fullName>
    </recommendedName>
</protein>
<dbReference type="Proteomes" id="UP000663829">
    <property type="component" value="Unassembled WGS sequence"/>
</dbReference>
<dbReference type="EMBL" id="CAJOBC010061491">
    <property type="protein sequence ID" value="CAF4211204.1"/>
    <property type="molecule type" value="Genomic_DNA"/>
</dbReference>
<comment type="caution">
    <text evidence="1">The sequence shown here is derived from an EMBL/GenBank/DDBJ whole genome shotgun (WGS) entry which is preliminary data.</text>
</comment>
<evidence type="ECO:0000313" key="2">
    <source>
        <dbReference type="EMBL" id="CAF4211204.1"/>
    </source>
</evidence>
<gene>
    <name evidence="1" type="ORF">GPM918_LOCUS30662</name>
    <name evidence="2" type="ORF">SRO942_LOCUS31278</name>
</gene>
<dbReference type="AlphaFoldDB" id="A0A815H1R1"/>
<dbReference type="OrthoDB" id="10050074at2759"/>
<feature type="non-terminal residue" evidence="1">
    <location>
        <position position="1"/>
    </location>
</feature>
<dbReference type="EMBL" id="CAJNOQ010014649">
    <property type="protein sequence ID" value="CAF1345870.1"/>
    <property type="molecule type" value="Genomic_DNA"/>
</dbReference>
<accession>A0A815H1R1</accession>
<evidence type="ECO:0000313" key="1">
    <source>
        <dbReference type="EMBL" id="CAF1345870.1"/>
    </source>
</evidence>
<keyword evidence="3" id="KW-1185">Reference proteome</keyword>
<evidence type="ECO:0008006" key="4">
    <source>
        <dbReference type="Google" id="ProtNLM"/>
    </source>
</evidence>
<reference evidence="1" key="1">
    <citation type="submission" date="2021-02" db="EMBL/GenBank/DDBJ databases">
        <authorList>
            <person name="Nowell W R."/>
        </authorList>
    </citation>
    <scope>NUCLEOTIDE SEQUENCE</scope>
</reference>
<evidence type="ECO:0000313" key="3">
    <source>
        <dbReference type="Proteomes" id="UP000663829"/>
    </source>
</evidence>
<sequence length="110" mass="12812">MELIGWYYLRLDFIVWFGDADSIDGLPFHTDHGLFGDDTALWTSCNTTSGLNRRLQESMNIFARWCETWTLTLQSSEIEMLHFSVHPRKQYKHQVQVIVGATRVRPQAHA</sequence>
<dbReference type="Proteomes" id="UP000681722">
    <property type="component" value="Unassembled WGS sequence"/>
</dbReference>
<organism evidence="1 3">
    <name type="scientific">Didymodactylos carnosus</name>
    <dbReference type="NCBI Taxonomy" id="1234261"/>
    <lineage>
        <taxon>Eukaryota</taxon>
        <taxon>Metazoa</taxon>
        <taxon>Spiralia</taxon>
        <taxon>Gnathifera</taxon>
        <taxon>Rotifera</taxon>
        <taxon>Eurotatoria</taxon>
        <taxon>Bdelloidea</taxon>
        <taxon>Philodinida</taxon>
        <taxon>Philodinidae</taxon>
        <taxon>Didymodactylos</taxon>
    </lineage>
</organism>
<name>A0A815H1R1_9BILA</name>